<feature type="compositionally biased region" description="Basic and acidic residues" evidence="1">
    <location>
        <begin position="61"/>
        <end position="71"/>
    </location>
</feature>
<feature type="region of interest" description="Disordered" evidence="1">
    <location>
        <begin position="1"/>
        <end position="81"/>
    </location>
</feature>
<protein>
    <submittedName>
        <fullName evidence="2">Uncharacterized protein</fullName>
    </submittedName>
</protein>
<feature type="compositionally biased region" description="Polar residues" evidence="1">
    <location>
        <begin position="43"/>
        <end position="60"/>
    </location>
</feature>
<sequence length="165" mass="18025">MHMRGADPAPRTWRRPSQVVKQADSAWTSFPPSEVETLPSFDPQCTSIPGKSDFQASLSQQKEDLFHDAGHLEPPSSPIKASWSTLQAEPSQHTLGEGVPSFSSLGSEDDVASLRGWIGHPLEHDGHFMAIEFVKPQRPPPPPPSCLTQPQGQQHAVPDLISFCT</sequence>
<accession>A0A1D2A1P8</accession>
<dbReference type="AlphaFoldDB" id="A0A1D2A1P8"/>
<evidence type="ECO:0000313" key="2">
    <source>
        <dbReference type="EMBL" id="JAT73119.1"/>
    </source>
</evidence>
<reference evidence="2" key="1">
    <citation type="submission" date="2015-08" db="EMBL/GenBank/DDBJ databases">
        <authorList>
            <person name="Babu N.S."/>
            <person name="Beckwith C.J."/>
            <person name="Beseler K.G."/>
            <person name="Brison A."/>
            <person name="Carone J.V."/>
            <person name="Caskin T.P."/>
            <person name="Diamond M."/>
            <person name="Durham M.E."/>
            <person name="Foxe J.M."/>
            <person name="Go M."/>
            <person name="Henderson B.A."/>
            <person name="Jones I.B."/>
            <person name="McGettigan J.A."/>
            <person name="Micheletti S.J."/>
            <person name="Nasrallah M.E."/>
            <person name="Ortiz D."/>
            <person name="Piller C.R."/>
            <person name="Privatt S.R."/>
            <person name="Schneider S.L."/>
            <person name="Sharp S."/>
            <person name="Smith T.C."/>
            <person name="Stanton J.D."/>
            <person name="Ullery H.E."/>
            <person name="Wilson R.J."/>
            <person name="Serrano M.G."/>
            <person name="Buck G."/>
            <person name="Lee V."/>
            <person name="Wang Y."/>
            <person name="Carvalho R."/>
            <person name="Voegtly L."/>
            <person name="Shi R."/>
            <person name="Duckworth R."/>
            <person name="Johnson A."/>
            <person name="Loviza R."/>
            <person name="Walstead R."/>
            <person name="Shah Z."/>
            <person name="Kiflezghi M."/>
            <person name="Wade K."/>
            <person name="Ball S.L."/>
            <person name="Bradley K.W."/>
            <person name="Asai D.J."/>
            <person name="Bowman C.A."/>
            <person name="Russell D.A."/>
            <person name="Pope W.H."/>
            <person name="Jacobs-Sera D."/>
            <person name="Hendrix R.W."/>
            <person name="Hatfull G.F."/>
        </authorList>
    </citation>
    <scope>NUCLEOTIDE SEQUENCE</scope>
</reference>
<name>A0A1D2A1P8_AUXPR</name>
<gene>
    <name evidence="2" type="ORF">g.2137</name>
</gene>
<organism evidence="2">
    <name type="scientific">Auxenochlorella protothecoides</name>
    <name type="common">Green microalga</name>
    <name type="synonym">Chlorella protothecoides</name>
    <dbReference type="NCBI Taxonomy" id="3075"/>
    <lineage>
        <taxon>Eukaryota</taxon>
        <taxon>Viridiplantae</taxon>
        <taxon>Chlorophyta</taxon>
        <taxon>core chlorophytes</taxon>
        <taxon>Trebouxiophyceae</taxon>
        <taxon>Chlorellales</taxon>
        <taxon>Chlorellaceae</taxon>
        <taxon>Auxenochlorella</taxon>
    </lineage>
</organism>
<evidence type="ECO:0000256" key="1">
    <source>
        <dbReference type="SAM" id="MobiDB-lite"/>
    </source>
</evidence>
<proteinExistence type="predicted"/>
<feature type="region of interest" description="Disordered" evidence="1">
    <location>
        <begin position="136"/>
        <end position="158"/>
    </location>
</feature>
<dbReference type="EMBL" id="GDKF01005503">
    <property type="protein sequence ID" value="JAT73119.1"/>
    <property type="molecule type" value="Transcribed_RNA"/>
</dbReference>